<reference evidence="1 2" key="1">
    <citation type="journal article" date="2021" name="Elife">
        <title>Chloroplast acquisition without the gene transfer in kleptoplastic sea slugs, Plakobranchus ocellatus.</title>
        <authorList>
            <person name="Maeda T."/>
            <person name="Takahashi S."/>
            <person name="Yoshida T."/>
            <person name="Shimamura S."/>
            <person name="Takaki Y."/>
            <person name="Nagai Y."/>
            <person name="Toyoda A."/>
            <person name="Suzuki Y."/>
            <person name="Arimoto A."/>
            <person name="Ishii H."/>
            <person name="Satoh N."/>
            <person name="Nishiyama T."/>
            <person name="Hasebe M."/>
            <person name="Maruyama T."/>
            <person name="Minagawa J."/>
            <person name="Obokata J."/>
            <person name="Shigenobu S."/>
        </authorList>
    </citation>
    <scope>NUCLEOTIDE SEQUENCE [LARGE SCALE GENOMIC DNA]</scope>
</reference>
<dbReference type="Proteomes" id="UP000735302">
    <property type="component" value="Unassembled WGS sequence"/>
</dbReference>
<accession>A0AAV4B2F7</accession>
<proteinExistence type="predicted"/>
<keyword evidence="2" id="KW-1185">Reference proteome</keyword>
<dbReference type="AlphaFoldDB" id="A0AAV4B2F7"/>
<gene>
    <name evidence="1" type="ORF">PoB_003935400</name>
</gene>
<name>A0AAV4B2F7_9GAST</name>
<dbReference type="EMBL" id="BLXT01004465">
    <property type="protein sequence ID" value="GFO12849.1"/>
    <property type="molecule type" value="Genomic_DNA"/>
</dbReference>
<comment type="caution">
    <text evidence="1">The sequence shown here is derived from an EMBL/GenBank/DDBJ whole genome shotgun (WGS) entry which is preliminary data.</text>
</comment>
<evidence type="ECO:0000313" key="2">
    <source>
        <dbReference type="Proteomes" id="UP000735302"/>
    </source>
</evidence>
<organism evidence="1 2">
    <name type="scientific">Plakobranchus ocellatus</name>
    <dbReference type="NCBI Taxonomy" id="259542"/>
    <lineage>
        <taxon>Eukaryota</taxon>
        <taxon>Metazoa</taxon>
        <taxon>Spiralia</taxon>
        <taxon>Lophotrochozoa</taxon>
        <taxon>Mollusca</taxon>
        <taxon>Gastropoda</taxon>
        <taxon>Heterobranchia</taxon>
        <taxon>Euthyneura</taxon>
        <taxon>Panpulmonata</taxon>
        <taxon>Sacoglossa</taxon>
        <taxon>Placobranchoidea</taxon>
        <taxon>Plakobranchidae</taxon>
        <taxon>Plakobranchus</taxon>
    </lineage>
</organism>
<sequence length="178" mass="20209">MLKGTLLSPETEAETTKPLTNEEELLSTYLIRRKLNTPGTKDTVRLKTKGQPLFLQKITMPRKGSSTVKSPFKRKREKHLENFRLKMSGSLEADTLKQKASEFKSLNKTAKAKITSLLGLHRGKFTVAETRAMKEAMNMTYQMRLQSKLLKIIGSDLPNEHAVRRLHKQITAGDITSR</sequence>
<protein>
    <submittedName>
        <fullName evidence="1">Nrag8 protein</fullName>
    </submittedName>
</protein>
<evidence type="ECO:0000313" key="1">
    <source>
        <dbReference type="EMBL" id="GFO12849.1"/>
    </source>
</evidence>